<evidence type="ECO:0000313" key="3">
    <source>
        <dbReference type="Proteomes" id="UP001482620"/>
    </source>
</evidence>
<proteinExistence type="predicted"/>
<evidence type="ECO:0000256" key="1">
    <source>
        <dbReference type="SAM" id="SignalP"/>
    </source>
</evidence>
<accession>A0ABV0V726</accession>
<keyword evidence="3" id="KW-1185">Reference proteome</keyword>
<sequence length="82" mass="9265">MFVLIKIFYLPSCCLSVCIPGSSATQAVTSSKDKNVFAAKFSFLMSFQRHRWDAVCRTVLVYFSTIRSHSPIRKLTISGCHE</sequence>
<dbReference type="EMBL" id="JAHRIQ010096843">
    <property type="protein sequence ID" value="MEQ2253159.1"/>
    <property type="molecule type" value="Genomic_DNA"/>
</dbReference>
<evidence type="ECO:0008006" key="4">
    <source>
        <dbReference type="Google" id="ProtNLM"/>
    </source>
</evidence>
<reference evidence="2 3" key="1">
    <citation type="submission" date="2021-06" db="EMBL/GenBank/DDBJ databases">
        <authorList>
            <person name="Palmer J.M."/>
        </authorList>
    </citation>
    <scope>NUCLEOTIDE SEQUENCE [LARGE SCALE GENOMIC DNA]</scope>
    <source>
        <strain evidence="3">if_2019</strain>
        <tissue evidence="2">Muscle</tissue>
    </source>
</reference>
<gene>
    <name evidence="2" type="ORF">ILYODFUR_029343</name>
</gene>
<feature type="chain" id="PRO_5046238782" description="Secreted protein" evidence="1">
    <location>
        <begin position="17"/>
        <end position="82"/>
    </location>
</feature>
<comment type="caution">
    <text evidence="2">The sequence shown here is derived from an EMBL/GenBank/DDBJ whole genome shotgun (WGS) entry which is preliminary data.</text>
</comment>
<keyword evidence="1" id="KW-0732">Signal</keyword>
<dbReference type="Proteomes" id="UP001482620">
    <property type="component" value="Unassembled WGS sequence"/>
</dbReference>
<name>A0ABV0V726_9TELE</name>
<feature type="signal peptide" evidence="1">
    <location>
        <begin position="1"/>
        <end position="16"/>
    </location>
</feature>
<protein>
    <recommendedName>
        <fullName evidence="4">Secreted protein</fullName>
    </recommendedName>
</protein>
<evidence type="ECO:0000313" key="2">
    <source>
        <dbReference type="EMBL" id="MEQ2253159.1"/>
    </source>
</evidence>
<organism evidence="2 3">
    <name type="scientific">Ilyodon furcidens</name>
    <name type="common">goldbreast splitfin</name>
    <dbReference type="NCBI Taxonomy" id="33524"/>
    <lineage>
        <taxon>Eukaryota</taxon>
        <taxon>Metazoa</taxon>
        <taxon>Chordata</taxon>
        <taxon>Craniata</taxon>
        <taxon>Vertebrata</taxon>
        <taxon>Euteleostomi</taxon>
        <taxon>Actinopterygii</taxon>
        <taxon>Neopterygii</taxon>
        <taxon>Teleostei</taxon>
        <taxon>Neoteleostei</taxon>
        <taxon>Acanthomorphata</taxon>
        <taxon>Ovalentaria</taxon>
        <taxon>Atherinomorphae</taxon>
        <taxon>Cyprinodontiformes</taxon>
        <taxon>Goodeidae</taxon>
        <taxon>Ilyodon</taxon>
    </lineage>
</organism>